<dbReference type="AlphaFoldDB" id="A0A8H7BGC7"/>
<sequence length="265" mass="28904">MAFLRFTSCPKKTATGIKKAIISNLRKFTSPLKKVRRFCCVHLDNYDDHSLSVSTNQISTQDQAPLPITTSTSPSNIPSSRIFPGRISTSPPDAFVPARSAASAFTSPSSSSLSSDSDILSPVPSLTSTISSDASSLHPNSIYDQHSVSLSAQQNLNILFAETLRLIEGGRVVAPQLANLDTRLRRRISGEDDERDHASVETTSNVLPASAVDTLALNVLNELRGYSPQTLQLRRTLHHLRRCIRVLQQVQEEDPDAIEGTLADQ</sequence>
<gene>
    <name evidence="2" type="ORF">EC973_002713</name>
</gene>
<feature type="region of interest" description="Disordered" evidence="1">
    <location>
        <begin position="62"/>
        <end position="82"/>
    </location>
</feature>
<keyword evidence="3" id="KW-1185">Reference proteome</keyword>
<evidence type="ECO:0000256" key="1">
    <source>
        <dbReference type="SAM" id="MobiDB-lite"/>
    </source>
</evidence>
<accession>A0A8H7BGC7</accession>
<comment type="caution">
    <text evidence="2">The sequence shown here is derived from an EMBL/GenBank/DDBJ whole genome shotgun (WGS) entry which is preliminary data.</text>
</comment>
<dbReference type="Proteomes" id="UP000605846">
    <property type="component" value="Unassembled WGS sequence"/>
</dbReference>
<evidence type="ECO:0000313" key="3">
    <source>
        <dbReference type="Proteomes" id="UP000605846"/>
    </source>
</evidence>
<feature type="compositionally biased region" description="Low complexity" evidence="1">
    <location>
        <begin position="67"/>
        <end position="82"/>
    </location>
</feature>
<protein>
    <submittedName>
        <fullName evidence="2">Uncharacterized protein</fullName>
    </submittedName>
</protein>
<name>A0A8H7BGC7_9FUNG</name>
<organism evidence="2 3">
    <name type="scientific">Apophysomyces ossiformis</name>
    <dbReference type="NCBI Taxonomy" id="679940"/>
    <lineage>
        <taxon>Eukaryota</taxon>
        <taxon>Fungi</taxon>
        <taxon>Fungi incertae sedis</taxon>
        <taxon>Mucoromycota</taxon>
        <taxon>Mucoromycotina</taxon>
        <taxon>Mucoromycetes</taxon>
        <taxon>Mucorales</taxon>
        <taxon>Mucorineae</taxon>
        <taxon>Mucoraceae</taxon>
        <taxon>Apophysomyces</taxon>
    </lineage>
</organism>
<proteinExistence type="predicted"/>
<reference evidence="2" key="1">
    <citation type="submission" date="2020-01" db="EMBL/GenBank/DDBJ databases">
        <title>Genome Sequencing of Three Apophysomyces-Like Fungal Strains Confirms a Novel Fungal Genus in the Mucoromycota with divergent Burkholderia-like Endosymbiotic Bacteria.</title>
        <authorList>
            <person name="Stajich J.E."/>
            <person name="Macias A.M."/>
            <person name="Carter-House D."/>
            <person name="Lovett B."/>
            <person name="Kasson L.R."/>
            <person name="Berry K."/>
            <person name="Grigoriev I."/>
            <person name="Chang Y."/>
            <person name="Spatafora J."/>
            <person name="Kasson M.T."/>
        </authorList>
    </citation>
    <scope>NUCLEOTIDE SEQUENCE</scope>
    <source>
        <strain evidence="2">NRRL A-21654</strain>
    </source>
</reference>
<dbReference type="EMBL" id="JABAYA010000178">
    <property type="protein sequence ID" value="KAF7722759.1"/>
    <property type="molecule type" value="Genomic_DNA"/>
</dbReference>
<evidence type="ECO:0000313" key="2">
    <source>
        <dbReference type="EMBL" id="KAF7722759.1"/>
    </source>
</evidence>